<reference evidence="1 2" key="1">
    <citation type="submission" date="2015-09" db="EMBL/GenBank/DDBJ databases">
        <title>Draft genome of a European isolate of the apple canker pathogen Neonectria ditissima.</title>
        <authorList>
            <person name="Gomez-Cortecero A."/>
            <person name="Harrison R.J."/>
            <person name="Armitage A.D."/>
        </authorList>
    </citation>
    <scope>NUCLEOTIDE SEQUENCE [LARGE SCALE GENOMIC DNA]</scope>
    <source>
        <strain evidence="1 2">R09/05</strain>
    </source>
</reference>
<evidence type="ECO:0000313" key="1">
    <source>
        <dbReference type="EMBL" id="KPM42453.1"/>
    </source>
</evidence>
<gene>
    <name evidence="1" type="ORF">AK830_g4108</name>
</gene>
<name>A0A0P7BM66_9HYPO</name>
<dbReference type="OrthoDB" id="10514387at2759"/>
<dbReference type="EMBL" id="LKCW01000048">
    <property type="protein sequence ID" value="KPM42453.1"/>
    <property type="molecule type" value="Genomic_DNA"/>
</dbReference>
<evidence type="ECO:0000313" key="2">
    <source>
        <dbReference type="Proteomes" id="UP000050424"/>
    </source>
</evidence>
<dbReference type="Proteomes" id="UP000050424">
    <property type="component" value="Unassembled WGS sequence"/>
</dbReference>
<sequence length="160" mass="17870">MPHEAACVGNTIEADPTTGTEARLQSLGIQSIQFDLPQADWKDGKNTIESPRMQAEYANVFVDNLLPPQCPIASHPNMAFTMELPEYPPVFEDDTIPPIYPVIRHPNMAVTEELPEYLRIFEDAAIPPIYPVMSHPNMTPTEEPPEYLPIFEDAAVPPLC</sequence>
<organism evidence="1 2">
    <name type="scientific">Neonectria ditissima</name>
    <dbReference type="NCBI Taxonomy" id="78410"/>
    <lineage>
        <taxon>Eukaryota</taxon>
        <taxon>Fungi</taxon>
        <taxon>Dikarya</taxon>
        <taxon>Ascomycota</taxon>
        <taxon>Pezizomycotina</taxon>
        <taxon>Sordariomycetes</taxon>
        <taxon>Hypocreomycetidae</taxon>
        <taxon>Hypocreales</taxon>
        <taxon>Nectriaceae</taxon>
        <taxon>Neonectria</taxon>
    </lineage>
</organism>
<proteinExistence type="predicted"/>
<keyword evidence="2" id="KW-1185">Reference proteome</keyword>
<dbReference type="AlphaFoldDB" id="A0A0P7BM66"/>
<protein>
    <submittedName>
        <fullName evidence="1">Uncharacterized protein</fullName>
    </submittedName>
</protein>
<comment type="caution">
    <text evidence="1">The sequence shown here is derived from an EMBL/GenBank/DDBJ whole genome shotgun (WGS) entry which is preliminary data.</text>
</comment>
<accession>A0A0P7BM66</accession>